<dbReference type="Proteomes" id="UP000593577">
    <property type="component" value="Unassembled WGS sequence"/>
</dbReference>
<evidence type="ECO:0000256" key="2">
    <source>
        <dbReference type="SAM" id="MobiDB-lite"/>
    </source>
</evidence>
<dbReference type="InterPro" id="IPR040256">
    <property type="entry name" value="At4g02000-like"/>
</dbReference>
<reference evidence="4 5" key="1">
    <citation type="journal article" date="2019" name="Genome Biol. Evol.">
        <title>Insights into the evolution of the New World diploid cottons (Gossypium, subgenus Houzingenia) based on genome sequencing.</title>
        <authorList>
            <person name="Grover C.E."/>
            <person name="Arick M.A. 2nd"/>
            <person name="Thrash A."/>
            <person name="Conover J.L."/>
            <person name="Sanders W.S."/>
            <person name="Peterson D.G."/>
            <person name="Frelichowski J.E."/>
            <person name="Scheffler J.A."/>
            <person name="Scheffler B.E."/>
            <person name="Wendel J.F."/>
        </authorList>
    </citation>
    <scope>NUCLEOTIDE SEQUENCE [LARGE SCALE GENOMIC DNA]</scope>
    <source>
        <strain evidence="4">185</strain>
        <tissue evidence="4">Leaf</tissue>
    </source>
</reference>
<dbReference type="PANTHER" id="PTHR31286">
    <property type="entry name" value="GLYCINE-RICH CELL WALL STRUCTURAL PROTEIN 1.8-LIKE"/>
    <property type="match status" value="1"/>
</dbReference>
<feature type="non-terminal residue" evidence="4">
    <location>
        <position position="312"/>
    </location>
</feature>
<sequence>ETVGKVVKLDINTDSRTRGRFARLVVYVDLEKPLVSHILINGQKQNVEYESLSTICFHCGRFGHVENSCPFKISESLSEKENAPSEVSLEIQNTNKVGAEKENGNFGPWMIVEKKSRQKFRENHKEDDEGFLLDSRGYKGKEISQDISMGKDSVNGKPISEPSKSSSILKENSRNIDKSVSSLGNRDLTAGQARGVLGSSVLDLETQHLSTIDGRGSQSSAAAEMQTIPCDSMGSRPEGENSKNQTVLEDSRRDNIAVSLDVGNLNFGSQRTPLKESMEHLAKSISTFATPNLGVVNSGDSVAQIEGVNALG</sequence>
<proteinExistence type="predicted"/>
<dbReference type="PROSITE" id="PS50158">
    <property type="entry name" value="ZF_CCHC"/>
    <property type="match status" value="1"/>
</dbReference>
<name>A0A7J8YLX6_GOSAI</name>
<feature type="non-terminal residue" evidence="4">
    <location>
        <position position="1"/>
    </location>
</feature>
<dbReference type="SUPFAM" id="SSF57756">
    <property type="entry name" value="Retrovirus zinc finger-like domains"/>
    <property type="match status" value="1"/>
</dbReference>
<comment type="caution">
    <text evidence="4">The sequence shown here is derived from an EMBL/GenBank/DDBJ whole genome shotgun (WGS) entry which is preliminary data.</text>
</comment>
<evidence type="ECO:0000256" key="1">
    <source>
        <dbReference type="PROSITE-ProRule" id="PRU00047"/>
    </source>
</evidence>
<accession>A0A7J8YLX6</accession>
<keyword evidence="1" id="KW-0479">Metal-binding</keyword>
<evidence type="ECO:0000313" key="5">
    <source>
        <dbReference type="Proteomes" id="UP000593577"/>
    </source>
</evidence>
<dbReference type="AlphaFoldDB" id="A0A7J8YLX6"/>
<dbReference type="InterPro" id="IPR036875">
    <property type="entry name" value="Znf_CCHC_sf"/>
</dbReference>
<gene>
    <name evidence="4" type="ORF">Goari_027097</name>
</gene>
<keyword evidence="5" id="KW-1185">Reference proteome</keyword>
<organism evidence="4 5">
    <name type="scientific">Gossypium aridum</name>
    <name type="common">American cotton</name>
    <name type="synonym">Erioxylum aridum</name>
    <dbReference type="NCBI Taxonomy" id="34290"/>
    <lineage>
        <taxon>Eukaryota</taxon>
        <taxon>Viridiplantae</taxon>
        <taxon>Streptophyta</taxon>
        <taxon>Embryophyta</taxon>
        <taxon>Tracheophyta</taxon>
        <taxon>Spermatophyta</taxon>
        <taxon>Magnoliopsida</taxon>
        <taxon>eudicotyledons</taxon>
        <taxon>Gunneridae</taxon>
        <taxon>Pentapetalae</taxon>
        <taxon>rosids</taxon>
        <taxon>malvids</taxon>
        <taxon>Malvales</taxon>
        <taxon>Malvaceae</taxon>
        <taxon>Malvoideae</taxon>
        <taxon>Gossypium</taxon>
    </lineage>
</organism>
<keyword evidence="1" id="KW-0862">Zinc</keyword>
<dbReference type="GO" id="GO:0008270">
    <property type="term" value="F:zinc ion binding"/>
    <property type="evidence" value="ECO:0007669"/>
    <property type="project" value="UniProtKB-KW"/>
</dbReference>
<dbReference type="InterPro" id="IPR001878">
    <property type="entry name" value="Znf_CCHC"/>
</dbReference>
<dbReference type="Pfam" id="PF14392">
    <property type="entry name" value="zf-CCHC_4"/>
    <property type="match status" value="1"/>
</dbReference>
<evidence type="ECO:0000313" key="4">
    <source>
        <dbReference type="EMBL" id="MBA0700581.1"/>
    </source>
</evidence>
<keyword evidence="1" id="KW-0863">Zinc-finger</keyword>
<feature type="region of interest" description="Disordered" evidence="2">
    <location>
        <begin position="211"/>
        <end position="250"/>
    </location>
</feature>
<dbReference type="GO" id="GO:0003676">
    <property type="term" value="F:nucleic acid binding"/>
    <property type="evidence" value="ECO:0007669"/>
    <property type="project" value="InterPro"/>
</dbReference>
<feature type="region of interest" description="Disordered" evidence="2">
    <location>
        <begin position="144"/>
        <end position="173"/>
    </location>
</feature>
<feature type="compositionally biased region" description="Low complexity" evidence="2">
    <location>
        <begin position="158"/>
        <end position="170"/>
    </location>
</feature>
<dbReference type="InterPro" id="IPR025836">
    <property type="entry name" value="Zn_knuckle_CX2CX4HX4C"/>
</dbReference>
<feature type="domain" description="CCHC-type" evidence="3">
    <location>
        <begin position="56"/>
        <end position="70"/>
    </location>
</feature>
<protein>
    <recommendedName>
        <fullName evidence="3">CCHC-type domain-containing protein</fullName>
    </recommendedName>
</protein>
<evidence type="ECO:0000259" key="3">
    <source>
        <dbReference type="PROSITE" id="PS50158"/>
    </source>
</evidence>
<dbReference type="EMBL" id="JABFAA010053599">
    <property type="protein sequence ID" value="MBA0700581.1"/>
    <property type="molecule type" value="Genomic_DNA"/>
</dbReference>
<dbReference type="PANTHER" id="PTHR31286:SF173">
    <property type="entry name" value="DUF4283 DOMAIN-CONTAINING PROTEIN"/>
    <property type="match status" value="1"/>
</dbReference>